<gene>
    <name evidence="10 14" type="primary">miaA</name>
    <name evidence="14" type="ORF">H9853_06980</name>
</gene>
<evidence type="ECO:0000256" key="4">
    <source>
        <dbReference type="ARBA" id="ARBA00022679"/>
    </source>
</evidence>
<dbReference type="InterPro" id="IPR018022">
    <property type="entry name" value="IPT"/>
</dbReference>
<dbReference type="Pfam" id="PF01715">
    <property type="entry name" value="IPPT"/>
    <property type="match status" value="1"/>
</dbReference>
<proteinExistence type="inferred from homology"/>
<organism evidence="14 15">
    <name type="scientific">Candidatus Sphingobacterium stercoripullorum</name>
    <dbReference type="NCBI Taxonomy" id="2838759"/>
    <lineage>
        <taxon>Bacteria</taxon>
        <taxon>Pseudomonadati</taxon>
        <taxon>Bacteroidota</taxon>
        <taxon>Sphingobacteriia</taxon>
        <taxon>Sphingobacteriales</taxon>
        <taxon>Sphingobacteriaceae</taxon>
        <taxon>Sphingobacterium</taxon>
    </lineage>
</organism>
<comment type="function">
    <text evidence="2 10 12">Catalyzes the transfer of a dimethylallyl group onto the adenine at position 37 in tRNAs that read codons beginning with uridine, leading to the formation of N6-(dimethylallyl)adenosine (i(6)A).</text>
</comment>
<evidence type="ECO:0000256" key="11">
    <source>
        <dbReference type="RuleBase" id="RU003783"/>
    </source>
</evidence>
<dbReference type="GO" id="GO:0052381">
    <property type="term" value="F:tRNA dimethylallyltransferase activity"/>
    <property type="evidence" value="ECO:0007669"/>
    <property type="project" value="UniProtKB-UniRule"/>
</dbReference>
<feature type="region of interest" description="Interaction with substrate tRNA" evidence="10">
    <location>
        <begin position="40"/>
        <end position="43"/>
    </location>
</feature>
<evidence type="ECO:0000256" key="7">
    <source>
        <dbReference type="ARBA" id="ARBA00022840"/>
    </source>
</evidence>
<dbReference type="PANTHER" id="PTHR11088">
    <property type="entry name" value="TRNA DIMETHYLALLYLTRANSFERASE"/>
    <property type="match status" value="1"/>
</dbReference>
<keyword evidence="8 10" id="KW-0460">Magnesium</keyword>
<keyword evidence="6 10" id="KW-0547">Nucleotide-binding</keyword>
<dbReference type="InterPro" id="IPR039657">
    <property type="entry name" value="Dimethylallyltransferase"/>
</dbReference>
<protein>
    <recommendedName>
        <fullName evidence="10">tRNA dimethylallyltransferase</fullName>
        <ecNumber evidence="10">2.5.1.75</ecNumber>
    </recommendedName>
    <alternativeName>
        <fullName evidence="10">Dimethylallyl diphosphate:tRNA dimethylallyltransferase</fullName>
        <shortName evidence="10">DMAPP:tRNA dimethylallyltransferase</shortName>
        <shortName evidence="10">DMATase</shortName>
    </alternativeName>
    <alternativeName>
        <fullName evidence="10">Isopentenyl-diphosphate:tRNA isopentenyltransferase</fullName>
        <shortName evidence="10">IPP transferase</shortName>
        <shortName evidence="10">IPPT</shortName>
        <shortName evidence="10">IPTase</shortName>
    </alternativeName>
</protein>
<evidence type="ECO:0000256" key="3">
    <source>
        <dbReference type="ARBA" id="ARBA00005842"/>
    </source>
</evidence>
<sequence>MAETNKRKSLIVIVGPTAVGKTSVAIELAKQFNTEIVSADSRQFYKEISIGTAKPSDEELLEVKHHFINSHSIQEVYSAGAFERDALSVLEEIFSRKDKAIAIGGSGLFIKALTEGLDILPTPEAGVREKWNNKLEECGISHLQEALQKIDPAYYKEVDKNNPQRLVRALEVYETTGVPFSEFRINKKNKRPFQIIPIALNMDRALLYERINSRVDLMMQEGLLKEVESVHLYKDIPALKTVGYQEIFEYLEGQIDLATAVDKIKQNTRRYAKRQITWFKKMDGVEFFHPENMQEILKHIKG</sequence>
<keyword evidence="5 10" id="KW-0819">tRNA processing</keyword>
<comment type="caution">
    <text evidence="14">The sequence shown here is derived from an EMBL/GenBank/DDBJ whole genome shotgun (WGS) entry which is preliminary data.</text>
</comment>
<reference evidence="14" key="2">
    <citation type="submission" date="2021-04" db="EMBL/GenBank/DDBJ databases">
        <authorList>
            <person name="Gilroy R."/>
        </authorList>
    </citation>
    <scope>NUCLEOTIDE SEQUENCE</scope>
    <source>
        <strain evidence="14">1719</strain>
    </source>
</reference>
<dbReference type="GO" id="GO:0006400">
    <property type="term" value="P:tRNA modification"/>
    <property type="evidence" value="ECO:0007669"/>
    <property type="project" value="TreeGrafter"/>
</dbReference>
<dbReference type="AlphaFoldDB" id="A0A9D1WAG3"/>
<reference evidence="14" key="1">
    <citation type="journal article" date="2021" name="PeerJ">
        <title>Extensive microbial diversity within the chicken gut microbiome revealed by metagenomics and culture.</title>
        <authorList>
            <person name="Gilroy R."/>
            <person name="Ravi A."/>
            <person name="Getino M."/>
            <person name="Pursley I."/>
            <person name="Horton D.L."/>
            <person name="Alikhan N.F."/>
            <person name="Baker D."/>
            <person name="Gharbi K."/>
            <person name="Hall N."/>
            <person name="Watson M."/>
            <person name="Adriaenssens E.M."/>
            <person name="Foster-Nyarko E."/>
            <person name="Jarju S."/>
            <person name="Secka A."/>
            <person name="Antonio M."/>
            <person name="Oren A."/>
            <person name="Chaudhuri R.R."/>
            <person name="La Ragione R."/>
            <person name="Hildebrand F."/>
            <person name="Pallen M.J."/>
        </authorList>
    </citation>
    <scope>NUCLEOTIDE SEQUENCE</scope>
    <source>
        <strain evidence="14">1719</strain>
    </source>
</reference>
<comment type="caution">
    <text evidence="10">Lacks conserved residue(s) required for the propagation of feature annotation.</text>
</comment>
<dbReference type="Gene3D" id="3.40.50.300">
    <property type="entry name" value="P-loop containing nucleotide triphosphate hydrolases"/>
    <property type="match status" value="1"/>
</dbReference>
<dbReference type="PANTHER" id="PTHR11088:SF60">
    <property type="entry name" value="TRNA DIMETHYLALLYLTRANSFERASE"/>
    <property type="match status" value="1"/>
</dbReference>
<evidence type="ECO:0000256" key="2">
    <source>
        <dbReference type="ARBA" id="ARBA00003213"/>
    </source>
</evidence>
<keyword evidence="7 10" id="KW-0067">ATP-binding</keyword>
<feature type="binding site" evidence="10">
    <location>
        <begin position="17"/>
        <end position="22"/>
    </location>
    <ligand>
        <name>substrate</name>
    </ligand>
</feature>
<dbReference type="EMBL" id="DXEZ01000193">
    <property type="protein sequence ID" value="HIX54752.1"/>
    <property type="molecule type" value="Genomic_DNA"/>
</dbReference>
<evidence type="ECO:0000256" key="13">
    <source>
        <dbReference type="RuleBase" id="RU003785"/>
    </source>
</evidence>
<evidence type="ECO:0000256" key="8">
    <source>
        <dbReference type="ARBA" id="ARBA00022842"/>
    </source>
</evidence>
<dbReference type="EC" id="2.5.1.75" evidence="10"/>
<dbReference type="InterPro" id="IPR027417">
    <property type="entry name" value="P-loop_NTPase"/>
</dbReference>
<name>A0A9D1WAG3_9SPHI</name>
<evidence type="ECO:0000256" key="6">
    <source>
        <dbReference type="ARBA" id="ARBA00022741"/>
    </source>
</evidence>
<dbReference type="SUPFAM" id="SSF52540">
    <property type="entry name" value="P-loop containing nucleoside triphosphate hydrolases"/>
    <property type="match status" value="2"/>
</dbReference>
<evidence type="ECO:0000313" key="14">
    <source>
        <dbReference type="EMBL" id="HIX54752.1"/>
    </source>
</evidence>
<feature type="binding site" evidence="10">
    <location>
        <begin position="15"/>
        <end position="22"/>
    </location>
    <ligand>
        <name>ATP</name>
        <dbReference type="ChEBI" id="CHEBI:30616"/>
    </ligand>
</feature>
<evidence type="ECO:0000256" key="9">
    <source>
        <dbReference type="ARBA" id="ARBA00049563"/>
    </source>
</evidence>
<dbReference type="Gene3D" id="1.10.20.140">
    <property type="match status" value="1"/>
</dbReference>
<comment type="subunit">
    <text evidence="10">Monomer.</text>
</comment>
<accession>A0A9D1WAG3</accession>
<feature type="region of interest" description="Interaction with substrate tRNA" evidence="10">
    <location>
        <begin position="164"/>
        <end position="168"/>
    </location>
</feature>
<dbReference type="Proteomes" id="UP000824156">
    <property type="component" value="Unassembled WGS sequence"/>
</dbReference>
<dbReference type="NCBIfam" id="TIGR00174">
    <property type="entry name" value="miaA"/>
    <property type="match status" value="1"/>
</dbReference>
<evidence type="ECO:0000256" key="5">
    <source>
        <dbReference type="ARBA" id="ARBA00022694"/>
    </source>
</evidence>
<dbReference type="GO" id="GO:0005524">
    <property type="term" value="F:ATP binding"/>
    <property type="evidence" value="ECO:0007669"/>
    <property type="project" value="UniProtKB-UniRule"/>
</dbReference>
<evidence type="ECO:0000256" key="10">
    <source>
        <dbReference type="HAMAP-Rule" id="MF_00185"/>
    </source>
</evidence>
<comment type="catalytic activity">
    <reaction evidence="9 10 11">
        <text>adenosine(37) in tRNA + dimethylallyl diphosphate = N(6)-dimethylallyladenosine(37) in tRNA + diphosphate</text>
        <dbReference type="Rhea" id="RHEA:26482"/>
        <dbReference type="Rhea" id="RHEA-COMP:10162"/>
        <dbReference type="Rhea" id="RHEA-COMP:10375"/>
        <dbReference type="ChEBI" id="CHEBI:33019"/>
        <dbReference type="ChEBI" id="CHEBI:57623"/>
        <dbReference type="ChEBI" id="CHEBI:74411"/>
        <dbReference type="ChEBI" id="CHEBI:74415"/>
        <dbReference type="EC" id="2.5.1.75"/>
    </reaction>
</comment>
<feature type="site" description="Interaction with substrate tRNA" evidence="10">
    <location>
        <position position="106"/>
    </location>
</feature>
<evidence type="ECO:0000256" key="12">
    <source>
        <dbReference type="RuleBase" id="RU003784"/>
    </source>
</evidence>
<comment type="cofactor">
    <cofactor evidence="1 10">
        <name>Mg(2+)</name>
        <dbReference type="ChEBI" id="CHEBI:18420"/>
    </cofactor>
</comment>
<comment type="similarity">
    <text evidence="3 10 13">Belongs to the IPP transferase family.</text>
</comment>
<keyword evidence="4 10" id="KW-0808">Transferase</keyword>
<evidence type="ECO:0000313" key="15">
    <source>
        <dbReference type="Proteomes" id="UP000824156"/>
    </source>
</evidence>
<evidence type="ECO:0000256" key="1">
    <source>
        <dbReference type="ARBA" id="ARBA00001946"/>
    </source>
</evidence>
<feature type="site" description="Interaction with substrate tRNA" evidence="10">
    <location>
        <position position="128"/>
    </location>
</feature>
<dbReference type="HAMAP" id="MF_00185">
    <property type="entry name" value="IPP_trans"/>
    <property type="match status" value="1"/>
</dbReference>